<evidence type="ECO:0000313" key="2">
    <source>
        <dbReference type="Proteomes" id="UP000257109"/>
    </source>
</evidence>
<proteinExistence type="predicted"/>
<accession>A0A371EUF0</accession>
<protein>
    <recommendedName>
        <fullName evidence="3">Reverse transcriptase Ty1/copia-type domain-containing protein</fullName>
    </recommendedName>
</protein>
<evidence type="ECO:0000313" key="1">
    <source>
        <dbReference type="EMBL" id="RDX69688.1"/>
    </source>
</evidence>
<reference evidence="1" key="1">
    <citation type="submission" date="2018-05" db="EMBL/GenBank/DDBJ databases">
        <title>Draft genome of Mucuna pruriens seed.</title>
        <authorList>
            <person name="Nnadi N.E."/>
            <person name="Vos R."/>
            <person name="Hasami M.H."/>
            <person name="Devisetty U.K."/>
            <person name="Aguiy J.C."/>
        </authorList>
    </citation>
    <scope>NUCLEOTIDE SEQUENCE [LARGE SCALE GENOMIC DNA]</scope>
    <source>
        <strain evidence="1">JCA_2017</strain>
    </source>
</reference>
<dbReference type="Proteomes" id="UP000257109">
    <property type="component" value="Unassembled WGS sequence"/>
</dbReference>
<feature type="non-terminal residue" evidence="1">
    <location>
        <position position="1"/>
    </location>
</feature>
<comment type="caution">
    <text evidence="1">The sequence shown here is derived from an EMBL/GenBank/DDBJ whole genome shotgun (WGS) entry which is preliminary data.</text>
</comment>
<name>A0A371EUF0_MUCPR</name>
<gene>
    <name evidence="1" type="ORF">CR513_51168</name>
</gene>
<dbReference type="AlphaFoldDB" id="A0A371EUF0"/>
<evidence type="ECO:0008006" key="3">
    <source>
        <dbReference type="Google" id="ProtNLM"/>
    </source>
</evidence>
<sequence length="164" mass="19045">METLDFDLHNQHCHDALIKTNNNLSEGHDGDALVEIDDNLVEGIELQDTPLLQYQATNLLIIFSRKQNIQLQTMFILKDYQIHLRHLYISCPLTRFLVQAIKEKMKALEDNKTWNLILLLREKKIILVVKVYIQTYGVDYQETFSLVAKPSTIMVLFSLATNLD</sequence>
<keyword evidence="2" id="KW-1185">Reference proteome</keyword>
<organism evidence="1 2">
    <name type="scientific">Mucuna pruriens</name>
    <name type="common">Velvet bean</name>
    <name type="synonym">Dolichos pruriens</name>
    <dbReference type="NCBI Taxonomy" id="157652"/>
    <lineage>
        <taxon>Eukaryota</taxon>
        <taxon>Viridiplantae</taxon>
        <taxon>Streptophyta</taxon>
        <taxon>Embryophyta</taxon>
        <taxon>Tracheophyta</taxon>
        <taxon>Spermatophyta</taxon>
        <taxon>Magnoliopsida</taxon>
        <taxon>eudicotyledons</taxon>
        <taxon>Gunneridae</taxon>
        <taxon>Pentapetalae</taxon>
        <taxon>rosids</taxon>
        <taxon>fabids</taxon>
        <taxon>Fabales</taxon>
        <taxon>Fabaceae</taxon>
        <taxon>Papilionoideae</taxon>
        <taxon>50 kb inversion clade</taxon>
        <taxon>NPAAA clade</taxon>
        <taxon>indigoferoid/millettioid clade</taxon>
        <taxon>Phaseoleae</taxon>
        <taxon>Mucuna</taxon>
    </lineage>
</organism>
<dbReference type="EMBL" id="QJKJ01012004">
    <property type="protein sequence ID" value="RDX69688.1"/>
    <property type="molecule type" value="Genomic_DNA"/>
</dbReference>